<name>A0A838CWF9_9BACI</name>
<dbReference type="EMBL" id="JACEFG010000003">
    <property type="protein sequence ID" value="MBA2176268.1"/>
    <property type="molecule type" value="Genomic_DNA"/>
</dbReference>
<organism evidence="3 4">
    <name type="scientific">Halobacillus locisalis</name>
    <dbReference type="NCBI Taxonomy" id="220753"/>
    <lineage>
        <taxon>Bacteria</taxon>
        <taxon>Bacillati</taxon>
        <taxon>Bacillota</taxon>
        <taxon>Bacilli</taxon>
        <taxon>Bacillales</taxon>
        <taxon>Bacillaceae</taxon>
        <taxon>Halobacillus</taxon>
    </lineage>
</organism>
<feature type="region of interest" description="Disordered" evidence="1">
    <location>
        <begin position="21"/>
        <end position="98"/>
    </location>
</feature>
<evidence type="ECO:0008006" key="5">
    <source>
        <dbReference type="Google" id="ProtNLM"/>
    </source>
</evidence>
<evidence type="ECO:0000313" key="3">
    <source>
        <dbReference type="EMBL" id="MBA2176268.1"/>
    </source>
</evidence>
<feature type="compositionally biased region" description="Acidic residues" evidence="1">
    <location>
        <begin position="80"/>
        <end position="92"/>
    </location>
</feature>
<feature type="signal peptide" evidence="2">
    <location>
        <begin position="1"/>
        <end position="21"/>
    </location>
</feature>
<comment type="caution">
    <text evidence="3">The sequence shown here is derived from an EMBL/GenBank/DDBJ whole genome shotgun (WGS) entry which is preliminary data.</text>
</comment>
<evidence type="ECO:0000256" key="1">
    <source>
        <dbReference type="SAM" id="MobiDB-lite"/>
    </source>
</evidence>
<feature type="chain" id="PRO_5038832358" description="Lipoprotein" evidence="2">
    <location>
        <begin position="22"/>
        <end position="98"/>
    </location>
</feature>
<proteinExistence type="predicted"/>
<sequence>MKSKWTAISASAVLLSGLLVGCGGNEMNDQPEDVTYEPTRYDNNNMNYDDGGRGMDNDRDPRDRNRDIRQPGEPDTPYNMDEEEPDLDEEPSEERRGQ</sequence>
<protein>
    <recommendedName>
        <fullName evidence="5">Lipoprotein</fullName>
    </recommendedName>
</protein>
<dbReference type="RefSeq" id="WP_181473299.1">
    <property type="nucleotide sequence ID" value="NZ_JACEFG010000003.1"/>
</dbReference>
<keyword evidence="2" id="KW-0732">Signal</keyword>
<accession>A0A838CWF9</accession>
<evidence type="ECO:0000313" key="4">
    <source>
        <dbReference type="Proteomes" id="UP000571017"/>
    </source>
</evidence>
<keyword evidence="4" id="KW-1185">Reference proteome</keyword>
<feature type="compositionally biased region" description="Basic and acidic residues" evidence="1">
    <location>
        <begin position="50"/>
        <end position="72"/>
    </location>
</feature>
<gene>
    <name evidence="3" type="ORF">H0266_15325</name>
</gene>
<reference evidence="3 4" key="1">
    <citation type="journal article" date="2004" name="Extremophiles">
        <title>Halobacillus locisalis sp. nov., a halophilic bacterium isolated from a marine solar saltern of the Yellow Sea in Korea.</title>
        <authorList>
            <person name="Yoon J.H."/>
            <person name="Kang K.H."/>
            <person name="Oh T.K."/>
            <person name="Park Y.H."/>
        </authorList>
    </citation>
    <scope>NUCLEOTIDE SEQUENCE [LARGE SCALE GENOMIC DNA]</scope>
    <source>
        <strain evidence="3 4">KCTC 3788</strain>
    </source>
</reference>
<dbReference type="Proteomes" id="UP000571017">
    <property type="component" value="Unassembled WGS sequence"/>
</dbReference>
<dbReference type="PROSITE" id="PS51257">
    <property type="entry name" value="PROKAR_LIPOPROTEIN"/>
    <property type="match status" value="1"/>
</dbReference>
<evidence type="ECO:0000256" key="2">
    <source>
        <dbReference type="SAM" id="SignalP"/>
    </source>
</evidence>
<dbReference type="AlphaFoldDB" id="A0A838CWF9"/>